<keyword evidence="1" id="KW-0732">Signal</keyword>
<dbReference type="Pfam" id="PF05050">
    <property type="entry name" value="Methyltransf_21"/>
    <property type="match status" value="1"/>
</dbReference>
<protein>
    <submittedName>
        <fullName evidence="3">S-adenosyl-L-methionine-dependent methyltransferase</fullName>
    </submittedName>
</protein>
<proteinExistence type="predicted"/>
<evidence type="ECO:0000256" key="1">
    <source>
        <dbReference type="SAM" id="SignalP"/>
    </source>
</evidence>
<dbReference type="InterPro" id="IPR006342">
    <property type="entry name" value="FkbM_mtfrase"/>
</dbReference>
<reference evidence="3" key="1">
    <citation type="submission" date="2017-04" db="EMBL/GenBank/DDBJ databases">
        <title>Population genomics of picophytoplankton unveils novel chromosome hypervariability.</title>
        <authorList>
            <consortium name="DOE Joint Genome Institute"/>
            <person name="Blanc-Mathieu R."/>
            <person name="Krasovec M."/>
            <person name="Hebrard M."/>
            <person name="Yau S."/>
            <person name="Desgranges E."/>
            <person name="Martin J."/>
            <person name="Schackwitz W."/>
            <person name="Kuo A."/>
            <person name="Salin G."/>
            <person name="Donnadieu C."/>
            <person name="Desdevises Y."/>
            <person name="Sanchez-Ferandin S."/>
            <person name="Moreau H."/>
            <person name="Rivals E."/>
            <person name="Grigoriev I.V."/>
            <person name="Grimsley N."/>
            <person name="Eyre-Walker A."/>
            <person name="Piganeau G."/>
        </authorList>
    </citation>
    <scope>NUCLEOTIDE SEQUENCE [LARGE SCALE GENOMIC DNA]</scope>
    <source>
        <strain evidence="3">RCC 1115</strain>
    </source>
</reference>
<dbReference type="GO" id="GO:0032259">
    <property type="term" value="P:methylation"/>
    <property type="evidence" value="ECO:0007669"/>
    <property type="project" value="UniProtKB-KW"/>
</dbReference>
<dbReference type="GO" id="GO:0008168">
    <property type="term" value="F:methyltransferase activity"/>
    <property type="evidence" value="ECO:0007669"/>
    <property type="project" value="UniProtKB-KW"/>
</dbReference>
<gene>
    <name evidence="3" type="ORF">BE221DRAFT_199327</name>
</gene>
<organism evidence="3">
    <name type="scientific">Ostreococcus tauri</name>
    <name type="common">Marine green alga</name>
    <dbReference type="NCBI Taxonomy" id="70448"/>
    <lineage>
        <taxon>Eukaryota</taxon>
        <taxon>Viridiplantae</taxon>
        <taxon>Chlorophyta</taxon>
        <taxon>Mamiellophyceae</taxon>
        <taxon>Mamiellales</taxon>
        <taxon>Bathycoccaceae</taxon>
        <taxon>Ostreococcus</taxon>
    </lineage>
</organism>
<feature type="signal peptide" evidence="1">
    <location>
        <begin position="1"/>
        <end position="30"/>
    </location>
</feature>
<dbReference type="InterPro" id="IPR052514">
    <property type="entry name" value="SAM-dependent_MTase"/>
</dbReference>
<dbReference type="Proteomes" id="UP000195557">
    <property type="component" value="Unassembled WGS sequence"/>
</dbReference>
<accession>A0A1Y5I7R0</accession>
<evidence type="ECO:0000313" key="3">
    <source>
        <dbReference type="EMBL" id="OUS45600.1"/>
    </source>
</evidence>
<keyword evidence="3" id="KW-0808">Transferase</keyword>
<name>A0A1Y5I7R0_OSTTA</name>
<feature type="chain" id="PRO_5013368626" evidence="1">
    <location>
        <begin position="31"/>
        <end position="318"/>
    </location>
</feature>
<keyword evidence="3" id="KW-0489">Methyltransferase</keyword>
<feature type="domain" description="Methyltransferase FkbM" evidence="2">
    <location>
        <begin position="159"/>
        <end position="308"/>
    </location>
</feature>
<dbReference type="PANTHER" id="PTHR34203:SF15">
    <property type="entry name" value="SLL1173 PROTEIN"/>
    <property type="match status" value="1"/>
</dbReference>
<dbReference type="PANTHER" id="PTHR34203">
    <property type="entry name" value="METHYLTRANSFERASE, FKBM FAMILY PROTEIN"/>
    <property type="match status" value="1"/>
</dbReference>
<dbReference type="EMBL" id="KZ155788">
    <property type="protein sequence ID" value="OUS45600.1"/>
    <property type="molecule type" value="Genomic_DNA"/>
</dbReference>
<dbReference type="InterPro" id="IPR029063">
    <property type="entry name" value="SAM-dependent_MTases_sf"/>
</dbReference>
<sequence>MAGLNALRRSLLTVLLLLLMMMMTMKYSLGRLIESSVLEFFAGSTDLKIERADCSSLQLPQRRGNIPLPAEAFSRDRGLSVSNFMVASTRREPRVLLTLPAKFMGRVDRDGTFDSAGNSDNTYKRAKESQSHDGIFIDVGGWIGDSSFPSAVLGIDTFVFEPVRYNTNLMHTGRLLNDCQVQNHLMIINAAVGDFDGLSTIYVSERADNTADTKSQAVANVGESQFDYTQKVATVRLDSFFPSGTRVQNLKIDVQGSELKVLKGAKRLLRENKGRCKLRLEMDENLLNRAGAGGSEIVAFMLSLGYRVVAKGADYDFE</sequence>
<dbReference type="AlphaFoldDB" id="A0A1Y5I7R0"/>
<evidence type="ECO:0000259" key="2">
    <source>
        <dbReference type="Pfam" id="PF05050"/>
    </source>
</evidence>
<dbReference type="Gene3D" id="3.40.50.150">
    <property type="entry name" value="Vaccinia Virus protein VP39"/>
    <property type="match status" value="1"/>
</dbReference>
<dbReference type="SUPFAM" id="SSF53335">
    <property type="entry name" value="S-adenosyl-L-methionine-dependent methyltransferases"/>
    <property type="match status" value="1"/>
</dbReference>
<dbReference type="NCBIfam" id="TIGR01444">
    <property type="entry name" value="fkbM_fam"/>
    <property type="match status" value="1"/>
</dbReference>